<gene>
    <name evidence="3" type="ORF">N4R40_01500</name>
</gene>
<dbReference type="Proteomes" id="UP001300496">
    <property type="component" value="Unassembled WGS sequence"/>
</dbReference>
<proteinExistence type="predicted"/>
<comment type="caution">
    <text evidence="3">The sequence shown here is derived from an EMBL/GenBank/DDBJ whole genome shotgun (WGS) entry which is preliminary data.</text>
</comment>
<protein>
    <submittedName>
        <fullName evidence="3">NERD domain-containing protein</fullName>
    </submittedName>
</protein>
<evidence type="ECO:0000259" key="2">
    <source>
        <dbReference type="PROSITE" id="PS50965"/>
    </source>
</evidence>
<feature type="domain" description="NERD" evidence="2">
    <location>
        <begin position="64"/>
        <end position="175"/>
    </location>
</feature>
<keyword evidence="1" id="KW-1133">Transmembrane helix</keyword>
<feature type="transmembrane region" description="Helical" evidence="1">
    <location>
        <begin position="248"/>
        <end position="270"/>
    </location>
</feature>
<dbReference type="PROSITE" id="PS50965">
    <property type="entry name" value="NERD"/>
    <property type="match status" value="1"/>
</dbReference>
<keyword evidence="1" id="KW-0472">Membrane</keyword>
<organism evidence="3 4">
    <name type="scientific">Microbacterium memoriense</name>
    <dbReference type="NCBI Taxonomy" id="2978350"/>
    <lineage>
        <taxon>Bacteria</taxon>
        <taxon>Bacillati</taxon>
        <taxon>Actinomycetota</taxon>
        <taxon>Actinomycetes</taxon>
        <taxon>Micrococcales</taxon>
        <taxon>Microbacteriaceae</taxon>
        <taxon>Microbacterium</taxon>
    </lineage>
</organism>
<accession>A0ABT2PA46</accession>
<dbReference type="EMBL" id="JAODOR010000002">
    <property type="protein sequence ID" value="MCT9001042.1"/>
    <property type="molecule type" value="Genomic_DNA"/>
</dbReference>
<reference evidence="3 4" key="1">
    <citation type="journal article" date="2024" name="Int. J. Syst. Evol. Microbiol.">
        <title>Microbacterium memoriense sp. nov., a member of the Actinomycetota from marine beach sediment of the north coast of Portugal.</title>
        <authorList>
            <person name="Santos J.D.N.D."/>
            <person name="Klimek D."/>
            <person name="Calusinska M."/>
            <person name="Lobo-da-Cunha A."/>
            <person name="Catita J."/>
            <person name="Goncalves H."/>
            <person name="Gonzalez I."/>
            <person name="Lage O.M."/>
        </authorList>
    </citation>
    <scope>NUCLEOTIDE SEQUENCE [LARGE SCALE GENOMIC DNA]</scope>
    <source>
        <strain evidence="3 4">PMIC_1C1B</strain>
    </source>
</reference>
<dbReference type="InterPro" id="IPR011528">
    <property type="entry name" value="NERD"/>
</dbReference>
<keyword evidence="4" id="KW-1185">Reference proteome</keyword>
<sequence>MTSELPPQLPLDSPAPASSRFGTVAAASVMAECLRVHADVPPRGALARVFGRSPLSDESRPWYVGALGEIDVARRLDSLGEGWTVLHSVPIGTRGSDIDHVVVGASGVFTINTKFHEDARVWVGSRRLLVNGQAKDHLRNTRFEAARTQKILSAAAGTDVPTAGVIAIVGAKQITIREQPADFAVVDAARLTRWLKKQPPRLDQTQTAELSALVRDATTWTAEPQHEPDIPGFDALHREVVGAKRVRMIWSAGLLVAVMGVTVPMALGFYGRLLGG</sequence>
<name>A0ABT2PA46_9MICO</name>
<keyword evidence="1" id="KW-0812">Transmembrane</keyword>
<dbReference type="Pfam" id="PF08378">
    <property type="entry name" value="NERD"/>
    <property type="match status" value="1"/>
</dbReference>
<evidence type="ECO:0000256" key="1">
    <source>
        <dbReference type="SAM" id="Phobius"/>
    </source>
</evidence>
<evidence type="ECO:0000313" key="3">
    <source>
        <dbReference type="EMBL" id="MCT9001042.1"/>
    </source>
</evidence>
<evidence type="ECO:0000313" key="4">
    <source>
        <dbReference type="Proteomes" id="UP001300496"/>
    </source>
</evidence>
<dbReference type="RefSeq" id="WP_261605601.1">
    <property type="nucleotide sequence ID" value="NZ_JAODOR010000002.1"/>
</dbReference>